<name>A0A9J6F9N0_RHIMP</name>
<organism evidence="2 3">
    <name type="scientific">Rhipicephalus microplus</name>
    <name type="common">Cattle tick</name>
    <name type="synonym">Boophilus microplus</name>
    <dbReference type="NCBI Taxonomy" id="6941"/>
    <lineage>
        <taxon>Eukaryota</taxon>
        <taxon>Metazoa</taxon>
        <taxon>Ecdysozoa</taxon>
        <taxon>Arthropoda</taxon>
        <taxon>Chelicerata</taxon>
        <taxon>Arachnida</taxon>
        <taxon>Acari</taxon>
        <taxon>Parasitiformes</taxon>
        <taxon>Ixodida</taxon>
        <taxon>Ixodoidea</taxon>
        <taxon>Ixodidae</taxon>
        <taxon>Rhipicephalinae</taxon>
        <taxon>Rhipicephalus</taxon>
        <taxon>Boophilus</taxon>
    </lineage>
</organism>
<gene>
    <name evidence="2" type="ORF">HPB51_021396</name>
</gene>
<feature type="compositionally biased region" description="Basic and acidic residues" evidence="1">
    <location>
        <begin position="91"/>
        <end position="101"/>
    </location>
</feature>
<proteinExistence type="predicted"/>
<evidence type="ECO:0000313" key="2">
    <source>
        <dbReference type="EMBL" id="KAH8042312.1"/>
    </source>
</evidence>
<accession>A0A9J6F9N0</accession>
<reference evidence="2" key="2">
    <citation type="submission" date="2021-09" db="EMBL/GenBank/DDBJ databases">
        <authorList>
            <person name="Jia N."/>
            <person name="Wang J."/>
            <person name="Shi W."/>
            <person name="Du L."/>
            <person name="Sun Y."/>
            <person name="Zhan W."/>
            <person name="Jiang J."/>
            <person name="Wang Q."/>
            <person name="Zhang B."/>
            <person name="Ji P."/>
            <person name="Sakyi L.B."/>
            <person name="Cui X."/>
            <person name="Yuan T."/>
            <person name="Jiang B."/>
            <person name="Yang W."/>
            <person name="Lam T.T.-Y."/>
            <person name="Chang Q."/>
            <person name="Ding S."/>
            <person name="Wang X."/>
            <person name="Zhu J."/>
            <person name="Ruan X."/>
            <person name="Zhao L."/>
            <person name="Wei J."/>
            <person name="Que T."/>
            <person name="Du C."/>
            <person name="Cheng J."/>
            <person name="Dai P."/>
            <person name="Han X."/>
            <person name="Huang E."/>
            <person name="Gao Y."/>
            <person name="Liu J."/>
            <person name="Shao H."/>
            <person name="Ye R."/>
            <person name="Li L."/>
            <person name="Wei W."/>
            <person name="Wang X."/>
            <person name="Wang C."/>
            <person name="Huo Q."/>
            <person name="Li W."/>
            <person name="Guo W."/>
            <person name="Chen H."/>
            <person name="Chen S."/>
            <person name="Zhou L."/>
            <person name="Zhou L."/>
            <person name="Ni X."/>
            <person name="Tian J."/>
            <person name="Zhou Y."/>
            <person name="Sheng Y."/>
            <person name="Liu T."/>
            <person name="Pan Y."/>
            <person name="Xia L."/>
            <person name="Li J."/>
            <person name="Zhao F."/>
            <person name="Cao W."/>
        </authorList>
    </citation>
    <scope>NUCLEOTIDE SEQUENCE</scope>
    <source>
        <strain evidence="2">Rmic-2018</strain>
        <tissue evidence="2">Larvae</tissue>
    </source>
</reference>
<feature type="region of interest" description="Disordered" evidence="1">
    <location>
        <begin position="91"/>
        <end position="111"/>
    </location>
</feature>
<dbReference type="Proteomes" id="UP000821866">
    <property type="component" value="Chromosome 1"/>
</dbReference>
<evidence type="ECO:0000313" key="3">
    <source>
        <dbReference type="Proteomes" id="UP000821866"/>
    </source>
</evidence>
<protein>
    <submittedName>
        <fullName evidence="2">Uncharacterized protein</fullName>
    </submittedName>
</protein>
<keyword evidence="3" id="KW-1185">Reference proteome</keyword>
<dbReference type="EMBL" id="JABSTU010000001">
    <property type="protein sequence ID" value="KAH8042312.1"/>
    <property type="molecule type" value="Genomic_DNA"/>
</dbReference>
<sequence length="361" mass="39835">MFQTAQAWLPQFNPPLPLFRTSRLELWFEKFAAALGRNGICIQEFMYNVLEYYLPRDRKRRRTHFSWSSRPYDDLRDAVLKFYGLKRTPDRTSADNCRTDNGDQPSGPINLSFERPTTVEFTDPACDVPVLSTKALPLRSIADSTLAAASCAVGFAAPGNLTISAKPSGLPADCTPVPTPVEAHNTTHAMDPEPAVALHAICFPSNPVPAAARTLVHCQPNLDFSNVSSGSQGFLDLPTKISSNLSEELYPRPLCQPTSIIPSALLNSQSPTHMCRPHLMVGCSSSIHSARLVVRPAYAPHCRQMHCCWRSGNAFVDPSVILSECPSSATEVKVHEWKQLPAMRDVNASVFWWFPGLAFPT</sequence>
<evidence type="ECO:0000256" key="1">
    <source>
        <dbReference type="SAM" id="MobiDB-lite"/>
    </source>
</evidence>
<reference evidence="2" key="1">
    <citation type="journal article" date="2020" name="Cell">
        <title>Large-Scale Comparative Analyses of Tick Genomes Elucidate Their Genetic Diversity and Vector Capacities.</title>
        <authorList>
            <consortium name="Tick Genome and Microbiome Consortium (TIGMIC)"/>
            <person name="Jia N."/>
            <person name="Wang J."/>
            <person name="Shi W."/>
            <person name="Du L."/>
            <person name="Sun Y."/>
            <person name="Zhan W."/>
            <person name="Jiang J.F."/>
            <person name="Wang Q."/>
            <person name="Zhang B."/>
            <person name="Ji P."/>
            <person name="Bell-Sakyi L."/>
            <person name="Cui X.M."/>
            <person name="Yuan T.T."/>
            <person name="Jiang B.G."/>
            <person name="Yang W.F."/>
            <person name="Lam T.T."/>
            <person name="Chang Q.C."/>
            <person name="Ding S.J."/>
            <person name="Wang X.J."/>
            <person name="Zhu J.G."/>
            <person name="Ruan X.D."/>
            <person name="Zhao L."/>
            <person name="Wei J.T."/>
            <person name="Ye R.Z."/>
            <person name="Que T.C."/>
            <person name="Du C.H."/>
            <person name="Zhou Y.H."/>
            <person name="Cheng J.X."/>
            <person name="Dai P.F."/>
            <person name="Guo W.B."/>
            <person name="Han X.H."/>
            <person name="Huang E.J."/>
            <person name="Li L.F."/>
            <person name="Wei W."/>
            <person name="Gao Y.C."/>
            <person name="Liu J.Z."/>
            <person name="Shao H.Z."/>
            <person name="Wang X."/>
            <person name="Wang C.C."/>
            <person name="Yang T.C."/>
            <person name="Huo Q.B."/>
            <person name="Li W."/>
            <person name="Chen H.Y."/>
            <person name="Chen S.E."/>
            <person name="Zhou L.G."/>
            <person name="Ni X.B."/>
            <person name="Tian J.H."/>
            <person name="Sheng Y."/>
            <person name="Liu T."/>
            <person name="Pan Y.S."/>
            <person name="Xia L.Y."/>
            <person name="Li J."/>
            <person name="Zhao F."/>
            <person name="Cao W.C."/>
        </authorList>
    </citation>
    <scope>NUCLEOTIDE SEQUENCE</scope>
    <source>
        <strain evidence="2">Rmic-2018</strain>
    </source>
</reference>
<dbReference type="AlphaFoldDB" id="A0A9J6F9N0"/>
<comment type="caution">
    <text evidence="2">The sequence shown here is derived from an EMBL/GenBank/DDBJ whole genome shotgun (WGS) entry which is preliminary data.</text>
</comment>